<keyword evidence="7" id="KW-0449">Lipoprotein</keyword>
<feature type="chain" id="PRO_5047382790" evidence="8">
    <location>
        <begin position="23"/>
        <end position="367"/>
    </location>
</feature>
<dbReference type="NCBIfam" id="TIGR02887">
    <property type="entry name" value="spore_ger_x_C"/>
    <property type="match status" value="1"/>
</dbReference>
<keyword evidence="5" id="KW-0472">Membrane</keyword>
<feature type="domain" description="Spore germination GerAC-like C-terminal" evidence="9">
    <location>
        <begin position="208"/>
        <end position="364"/>
    </location>
</feature>
<feature type="signal peptide" evidence="8">
    <location>
        <begin position="1"/>
        <end position="22"/>
    </location>
</feature>
<evidence type="ECO:0000259" key="10">
    <source>
        <dbReference type="Pfam" id="PF25198"/>
    </source>
</evidence>
<dbReference type="Proteomes" id="UP001596233">
    <property type="component" value="Unassembled WGS sequence"/>
</dbReference>
<dbReference type="InterPro" id="IPR057336">
    <property type="entry name" value="GerAC_N"/>
</dbReference>
<dbReference type="Pfam" id="PF05504">
    <property type="entry name" value="Spore_GerAC"/>
    <property type="match status" value="1"/>
</dbReference>
<keyword evidence="3" id="KW-0309">Germination</keyword>
<dbReference type="PROSITE" id="PS51257">
    <property type="entry name" value="PROKAR_LIPOPROTEIN"/>
    <property type="match status" value="1"/>
</dbReference>
<dbReference type="InterPro" id="IPR038501">
    <property type="entry name" value="Spore_GerAC_C_sf"/>
</dbReference>
<comment type="similarity">
    <text evidence="2">Belongs to the GerABKC lipoprotein family.</text>
</comment>
<comment type="caution">
    <text evidence="11">The sequence shown here is derived from an EMBL/GenBank/DDBJ whole genome shotgun (WGS) entry which is preliminary data.</text>
</comment>
<keyword evidence="6" id="KW-0564">Palmitate</keyword>
<evidence type="ECO:0000256" key="3">
    <source>
        <dbReference type="ARBA" id="ARBA00022544"/>
    </source>
</evidence>
<proteinExistence type="inferred from homology"/>
<evidence type="ECO:0000256" key="6">
    <source>
        <dbReference type="ARBA" id="ARBA00023139"/>
    </source>
</evidence>
<keyword evidence="4 8" id="KW-0732">Signal</keyword>
<name>A0ABW1UYV2_9BACL</name>
<dbReference type="InterPro" id="IPR046953">
    <property type="entry name" value="Spore_GerAC-like_C"/>
</dbReference>
<feature type="domain" description="Spore germination protein N-terminal" evidence="10">
    <location>
        <begin position="26"/>
        <end position="197"/>
    </location>
</feature>
<evidence type="ECO:0000256" key="2">
    <source>
        <dbReference type="ARBA" id="ARBA00007886"/>
    </source>
</evidence>
<comment type="subcellular location">
    <subcellularLocation>
        <location evidence="1">Membrane</location>
        <topology evidence="1">Lipid-anchor</topology>
    </subcellularLocation>
</comment>
<evidence type="ECO:0000256" key="8">
    <source>
        <dbReference type="SAM" id="SignalP"/>
    </source>
</evidence>
<dbReference type="Gene3D" id="3.30.300.210">
    <property type="entry name" value="Nutrient germinant receptor protein C, domain 3"/>
    <property type="match status" value="1"/>
</dbReference>
<sequence>MKRKLVFSMLAFSLIACSLLSGCGFKDIDKRYFVVAMAIDKTENEEKPYRITLKFGVPSIEIDAGKSKTQVEKIDTASIAEGVRMLKAQVDKEIDFGHCNVFLLGDSLSQDNIREAVHWMSRRRDIQNIAAIGIGSPIAGDIIKEQPAVERFPGNSLYLFFSTDATESSYTFVELLTDLTRRLDEKGLDPILPIVEIDKEDITYNINKVALLNKEKVVLTLEPEDTQLLNQLMFKLNRSNLYGSFRNDPYVISIHETKMKYKIQKNEQGTNIDMSIKLAVTFEEMPTNAYFDHPEEITQQLETAYSKAVTKLLEKIQEAGVDPIGFGLRYRAKYQLENFDREWPAIYQSMNFNVKTKIEVRGTGLLK</sequence>
<protein>
    <submittedName>
        <fullName evidence="11">Ger(X)C family spore germination protein</fullName>
    </submittedName>
</protein>
<keyword evidence="12" id="KW-1185">Reference proteome</keyword>
<dbReference type="InterPro" id="IPR008844">
    <property type="entry name" value="Spore_GerAC-like"/>
</dbReference>
<dbReference type="PANTHER" id="PTHR35789">
    <property type="entry name" value="SPORE GERMINATION PROTEIN B3"/>
    <property type="match status" value="1"/>
</dbReference>
<reference evidence="12" key="1">
    <citation type="journal article" date="2019" name="Int. J. Syst. Evol. Microbiol.">
        <title>The Global Catalogue of Microorganisms (GCM) 10K type strain sequencing project: providing services to taxonomists for standard genome sequencing and annotation.</title>
        <authorList>
            <consortium name="The Broad Institute Genomics Platform"/>
            <consortium name="The Broad Institute Genome Sequencing Center for Infectious Disease"/>
            <person name="Wu L."/>
            <person name="Ma J."/>
        </authorList>
    </citation>
    <scope>NUCLEOTIDE SEQUENCE [LARGE SCALE GENOMIC DNA]</scope>
    <source>
        <strain evidence="12">PCU 280</strain>
    </source>
</reference>
<evidence type="ECO:0000259" key="9">
    <source>
        <dbReference type="Pfam" id="PF05504"/>
    </source>
</evidence>
<evidence type="ECO:0000313" key="12">
    <source>
        <dbReference type="Proteomes" id="UP001596233"/>
    </source>
</evidence>
<dbReference type="RefSeq" id="WP_379231077.1">
    <property type="nucleotide sequence ID" value="NZ_JBHSTE010000001.1"/>
</dbReference>
<accession>A0ABW1UYV2</accession>
<evidence type="ECO:0000256" key="5">
    <source>
        <dbReference type="ARBA" id="ARBA00023136"/>
    </source>
</evidence>
<evidence type="ECO:0000313" key="11">
    <source>
        <dbReference type="EMBL" id="MFC6331635.1"/>
    </source>
</evidence>
<evidence type="ECO:0000256" key="7">
    <source>
        <dbReference type="ARBA" id="ARBA00023288"/>
    </source>
</evidence>
<gene>
    <name evidence="11" type="ORF">ACFP56_03300</name>
</gene>
<organism evidence="11 12">
    <name type="scientific">Paenibacillus septentrionalis</name>
    <dbReference type="NCBI Taxonomy" id="429342"/>
    <lineage>
        <taxon>Bacteria</taxon>
        <taxon>Bacillati</taxon>
        <taxon>Bacillota</taxon>
        <taxon>Bacilli</taxon>
        <taxon>Bacillales</taxon>
        <taxon>Paenibacillaceae</taxon>
        <taxon>Paenibacillus</taxon>
    </lineage>
</organism>
<dbReference type="EMBL" id="JBHSTE010000001">
    <property type="protein sequence ID" value="MFC6331635.1"/>
    <property type="molecule type" value="Genomic_DNA"/>
</dbReference>
<dbReference type="PANTHER" id="PTHR35789:SF1">
    <property type="entry name" value="SPORE GERMINATION PROTEIN B3"/>
    <property type="match status" value="1"/>
</dbReference>
<evidence type="ECO:0000256" key="4">
    <source>
        <dbReference type="ARBA" id="ARBA00022729"/>
    </source>
</evidence>
<dbReference type="Pfam" id="PF25198">
    <property type="entry name" value="Spore_GerAC_N"/>
    <property type="match status" value="1"/>
</dbReference>
<evidence type="ECO:0000256" key="1">
    <source>
        <dbReference type="ARBA" id="ARBA00004635"/>
    </source>
</evidence>